<dbReference type="RefSeq" id="WP_308458727.1">
    <property type="nucleotide sequence ID" value="NZ_JAJEPS010000002.1"/>
</dbReference>
<organism evidence="1 2">
    <name type="scientific">Hominiventricola filiformis</name>
    <dbReference type="NCBI Taxonomy" id="2885352"/>
    <lineage>
        <taxon>Bacteria</taxon>
        <taxon>Bacillati</taxon>
        <taxon>Bacillota</taxon>
        <taxon>Clostridia</taxon>
        <taxon>Lachnospirales</taxon>
        <taxon>Lachnospiraceae</taxon>
        <taxon>Hominiventricola</taxon>
    </lineage>
</organism>
<gene>
    <name evidence="1" type="ORF">LKD36_03650</name>
</gene>
<protein>
    <submittedName>
        <fullName evidence="1">Uncharacterized protein</fullName>
    </submittedName>
</protein>
<dbReference type="EMBL" id="JAJEPS010000002">
    <property type="protein sequence ID" value="MCC2125272.1"/>
    <property type="molecule type" value="Genomic_DNA"/>
</dbReference>
<dbReference type="Proteomes" id="UP001198220">
    <property type="component" value="Unassembled WGS sequence"/>
</dbReference>
<keyword evidence="2" id="KW-1185">Reference proteome</keyword>
<accession>A0AAE3DA07</accession>
<reference evidence="1 2" key="1">
    <citation type="submission" date="2021-10" db="EMBL/GenBank/DDBJ databases">
        <title>Anaerobic single-cell dispensing facilitates the cultivation of human gut bacteria.</title>
        <authorList>
            <person name="Afrizal A."/>
        </authorList>
    </citation>
    <scope>NUCLEOTIDE SEQUENCE [LARGE SCALE GENOMIC DNA]</scope>
    <source>
        <strain evidence="1 2">CLA-AA-H276</strain>
    </source>
</reference>
<evidence type="ECO:0000313" key="2">
    <source>
        <dbReference type="Proteomes" id="UP001198220"/>
    </source>
</evidence>
<name>A0AAE3DA07_9FIRM</name>
<dbReference type="AlphaFoldDB" id="A0AAE3DA07"/>
<sequence>MFSFVKANAKPEFPVIKTLPTTASTEYKIGDALILSGGGLVKATGTTKPEYIAVANYSAPATGMEPLPAYLIAPGMEWETTFAADATAVTEGTKVTIHTDGAQVTATATSGVAQILKKHGTGAVGTKVTVMF</sequence>
<proteinExistence type="predicted"/>
<evidence type="ECO:0000313" key="1">
    <source>
        <dbReference type="EMBL" id="MCC2125272.1"/>
    </source>
</evidence>
<comment type="caution">
    <text evidence="1">The sequence shown here is derived from an EMBL/GenBank/DDBJ whole genome shotgun (WGS) entry which is preliminary data.</text>
</comment>